<keyword evidence="4" id="KW-1185">Reference proteome</keyword>
<feature type="compositionally biased region" description="Polar residues" evidence="1">
    <location>
        <begin position="222"/>
        <end position="234"/>
    </location>
</feature>
<dbReference type="EMBL" id="CYKH01000730">
    <property type="protein sequence ID" value="CUG28083.1"/>
    <property type="molecule type" value="Genomic_DNA"/>
</dbReference>
<protein>
    <submittedName>
        <fullName evidence="3">Transmembrane protein, putative</fullName>
    </submittedName>
</protein>
<evidence type="ECO:0000313" key="4">
    <source>
        <dbReference type="Proteomes" id="UP000051952"/>
    </source>
</evidence>
<evidence type="ECO:0000313" key="3">
    <source>
        <dbReference type="EMBL" id="CUG28083.1"/>
    </source>
</evidence>
<feature type="compositionally biased region" description="Polar residues" evidence="1">
    <location>
        <begin position="339"/>
        <end position="348"/>
    </location>
</feature>
<evidence type="ECO:0000256" key="1">
    <source>
        <dbReference type="SAM" id="MobiDB-lite"/>
    </source>
</evidence>
<dbReference type="AlphaFoldDB" id="A0A0S4J2T3"/>
<proteinExistence type="predicted"/>
<dbReference type="Proteomes" id="UP000051952">
    <property type="component" value="Unassembled WGS sequence"/>
</dbReference>
<feature type="transmembrane region" description="Helical" evidence="2">
    <location>
        <begin position="12"/>
        <end position="34"/>
    </location>
</feature>
<sequence length="440" mass="48759">MPVYFLRQSIPINYFPVCLCGSYDLFPLLLFPLFPPSVLFDLKRFGTTSGCALVFLEVNFPSENPRVSYTVLMKISRITFPFSLIVALLHCEKNKQTNNLKEILMDILHSSEPTQRGSLNTAHGMLSTVLTDDDEGDGDGFVEQQMQCNIRVSPAPPRAPRFAHQRVQYFRTMELHPRDAFQQDAVAPADNGNPCITIHHGNIGGCGDADDDDAADRSSRSLTQLDDQDLSPSQFVKIKLPSDAKMHRYPHAEHYHPSHNLHESQNINNDIVRQNDQHHHHHHQLIGSITSQQQHQQQPFMFVPALSKPTDANRWAHPHGGLLFAPSAEGGERFLLSPRRSSNATTPVENGHGSDDDDDDSLRTTSPSSSTLMPRGSPAFGFDRAAPTRGHSFAPPCLRRDTGLALDIPDFGGGHANVGLEPILNAAAGMSTDHFILYDD</sequence>
<organism evidence="3 4">
    <name type="scientific">Bodo saltans</name>
    <name type="common">Flagellated protozoan</name>
    <dbReference type="NCBI Taxonomy" id="75058"/>
    <lineage>
        <taxon>Eukaryota</taxon>
        <taxon>Discoba</taxon>
        <taxon>Euglenozoa</taxon>
        <taxon>Kinetoplastea</taxon>
        <taxon>Metakinetoplastina</taxon>
        <taxon>Eubodonida</taxon>
        <taxon>Bodonidae</taxon>
        <taxon>Bodo</taxon>
    </lineage>
</organism>
<feature type="region of interest" description="Disordered" evidence="1">
    <location>
        <begin position="208"/>
        <end position="235"/>
    </location>
</feature>
<keyword evidence="2 3" id="KW-0812">Transmembrane</keyword>
<keyword evidence="2" id="KW-1133">Transmembrane helix</keyword>
<gene>
    <name evidence="3" type="ORF">BSAL_76855</name>
</gene>
<feature type="region of interest" description="Disordered" evidence="1">
    <location>
        <begin position="339"/>
        <end position="386"/>
    </location>
</feature>
<keyword evidence="2" id="KW-0472">Membrane</keyword>
<evidence type="ECO:0000256" key="2">
    <source>
        <dbReference type="SAM" id="Phobius"/>
    </source>
</evidence>
<name>A0A0S4J2T3_BODSA</name>
<reference evidence="4" key="1">
    <citation type="submission" date="2015-09" db="EMBL/GenBank/DDBJ databases">
        <authorList>
            <consortium name="Pathogen Informatics"/>
        </authorList>
    </citation>
    <scope>NUCLEOTIDE SEQUENCE [LARGE SCALE GENOMIC DNA]</scope>
    <source>
        <strain evidence="4">Lake Konstanz</strain>
    </source>
</reference>
<accession>A0A0S4J2T3</accession>
<dbReference type="VEuPathDB" id="TriTrypDB:BSAL_76855"/>